<dbReference type="Gene3D" id="2.30.42.10">
    <property type="match status" value="1"/>
</dbReference>
<dbReference type="EMBL" id="BSKO01000001">
    <property type="protein sequence ID" value="GLO65280.1"/>
    <property type="molecule type" value="Genomic_DNA"/>
</dbReference>
<sequence length="228" mass="26312">MEWVSIAKKEIVINTRIEKVWEAVTIPELRNKWETRQCEIDLRKGGKIYLDYGWNVTYEGVIIEFIENEKLVLEDVDGFHTTWTLQSQGEGTKVSIEYTGNWIGDHGIAEMENMLFGTFQFMLNLKTVIEDNYDQRKQFWNSWLGLNTRTEIDRVKVVHVHENTPASGKVKEGDYIHAVNGEVVNHYDGCEIAITHQPVGTKIKLDIVRNDEKIKVTANTIPFGTIIK</sequence>
<dbReference type="InterPro" id="IPR001478">
    <property type="entry name" value="PDZ"/>
</dbReference>
<comment type="similarity">
    <text evidence="1">Belongs to the AHA1 family.</text>
</comment>
<name>A0ABQ5TGX5_9BACI</name>
<proteinExistence type="inferred from homology"/>
<reference evidence="3 4" key="1">
    <citation type="submission" date="2023-02" db="EMBL/GenBank/DDBJ databases">
        <title>Oceanobacillus kimchii IFOP_LL358 isolated form Alexandrium catenella lab strain.</title>
        <authorList>
            <person name="Gajardo G."/>
            <person name="Ueki S."/>
            <person name="Maruyama F."/>
        </authorList>
    </citation>
    <scope>NUCLEOTIDE SEQUENCE [LARGE SCALE GENOMIC DNA]</scope>
    <source>
        <strain evidence="3 4">IFOP_LL358</strain>
    </source>
</reference>
<accession>A0ABQ5TGX5</accession>
<evidence type="ECO:0000256" key="1">
    <source>
        <dbReference type="ARBA" id="ARBA00006817"/>
    </source>
</evidence>
<dbReference type="SUPFAM" id="SSF50156">
    <property type="entry name" value="PDZ domain-like"/>
    <property type="match status" value="1"/>
</dbReference>
<keyword evidence="4" id="KW-1185">Reference proteome</keyword>
<protein>
    <recommendedName>
        <fullName evidence="2">PDZ domain-containing protein</fullName>
    </recommendedName>
</protein>
<dbReference type="InterPro" id="IPR036034">
    <property type="entry name" value="PDZ_sf"/>
</dbReference>
<dbReference type="InterPro" id="IPR013538">
    <property type="entry name" value="ASHA1/2-like_C"/>
</dbReference>
<dbReference type="SMART" id="SM00228">
    <property type="entry name" value="PDZ"/>
    <property type="match status" value="1"/>
</dbReference>
<evidence type="ECO:0000313" key="4">
    <source>
        <dbReference type="Proteomes" id="UP001275436"/>
    </source>
</evidence>
<dbReference type="Pfam" id="PF13180">
    <property type="entry name" value="PDZ_2"/>
    <property type="match status" value="1"/>
</dbReference>
<dbReference type="Gene3D" id="3.30.530.20">
    <property type="match status" value="1"/>
</dbReference>
<dbReference type="InterPro" id="IPR023393">
    <property type="entry name" value="START-like_dom_sf"/>
</dbReference>
<dbReference type="PROSITE" id="PS50106">
    <property type="entry name" value="PDZ"/>
    <property type="match status" value="1"/>
</dbReference>
<dbReference type="CDD" id="cd07814">
    <property type="entry name" value="SRPBCC_CalC_Aha1-like"/>
    <property type="match status" value="1"/>
</dbReference>
<evidence type="ECO:0000259" key="2">
    <source>
        <dbReference type="PROSITE" id="PS50106"/>
    </source>
</evidence>
<comment type="caution">
    <text evidence="3">The sequence shown here is derived from an EMBL/GenBank/DDBJ whole genome shotgun (WGS) entry which is preliminary data.</text>
</comment>
<feature type="domain" description="PDZ" evidence="2">
    <location>
        <begin position="128"/>
        <end position="211"/>
    </location>
</feature>
<organism evidence="3 4">
    <name type="scientific">Oceanobacillus kimchii</name>
    <dbReference type="NCBI Taxonomy" id="746691"/>
    <lineage>
        <taxon>Bacteria</taxon>
        <taxon>Bacillati</taxon>
        <taxon>Bacillota</taxon>
        <taxon>Bacilli</taxon>
        <taxon>Bacillales</taxon>
        <taxon>Bacillaceae</taxon>
        <taxon>Oceanobacillus</taxon>
    </lineage>
</organism>
<dbReference type="SUPFAM" id="SSF55961">
    <property type="entry name" value="Bet v1-like"/>
    <property type="match status" value="1"/>
</dbReference>
<evidence type="ECO:0000313" key="3">
    <source>
        <dbReference type="EMBL" id="GLO65280.1"/>
    </source>
</evidence>
<dbReference type="Proteomes" id="UP001275436">
    <property type="component" value="Unassembled WGS sequence"/>
</dbReference>
<dbReference type="Pfam" id="PF08327">
    <property type="entry name" value="AHSA1"/>
    <property type="match status" value="1"/>
</dbReference>
<dbReference type="RefSeq" id="WP_272032684.1">
    <property type="nucleotide sequence ID" value="NZ_BSKO01000001.1"/>
</dbReference>
<gene>
    <name evidence="3" type="ORF">MACH08_10640</name>
</gene>